<dbReference type="AlphaFoldDB" id="A0A0R1HP18"/>
<dbReference type="PATRIC" id="fig|1302272.5.peg.1712"/>
<sequence>MIHGRGFNNDALWGMNLMTILQAPTDTQKRLYDAFTHCVTALELPLNKITVTKVTKIAGLSRRTFYTHFLDIYDLYEKLKQHLAQVLAIGTAGFVTKNGITKPAGILKAIHDIDQYEPYIFAVSNLDTEFFPQQITDLVQQKLLDYVAHRPDKKSVVSERETYYHILFISYGLGQECYYWMADRQRIPAQDLAKNIYYQLSSVSVGMIDPDLLDQAVAKLNTFDAN</sequence>
<reference evidence="1 2" key="1">
    <citation type="journal article" date="2015" name="Genome Announc.">
        <title>Expanding the biotechnology potential of lactobacilli through comparative genomics of 213 strains and associated genera.</title>
        <authorList>
            <person name="Sun Z."/>
            <person name="Harris H.M."/>
            <person name="McCann A."/>
            <person name="Guo C."/>
            <person name="Argimon S."/>
            <person name="Zhang W."/>
            <person name="Yang X."/>
            <person name="Jeffery I.B."/>
            <person name="Cooney J.C."/>
            <person name="Kagawa T.F."/>
            <person name="Liu W."/>
            <person name="Song Y."/>
            <person name="Salvetti E."/>
            <person name="Wrobel A."/>
            <person name="Rasinkangas P."/>
            <person name="Parkhill J."/>
            <person name="Rea M.C."/>
            <person name="O'Sullivan O."/>
            <person name="Ritari J."/>
            <person name="Douillard F.P."/>
            <person name="Paul Ross R."/>
            <person name="Yang R."/>
            <person name="Briner A.E."/>
            <person name="Felis G.E."/>
            <person name="de Vos W.M."/>
            <person name="Barrangou R."/>
            <person name="Klaenhammer T.R."/>
            <person name="Caufield P.W."/>
            <person name="Cui Y."/>
            <person name="Zhang H."/>
            <person name="O'Toole P.W."/>
        </authorList>
    </citation>
    <scope>NUCLEOTIDE SEQUENCE [LARGE SCALE GENOMIC DNA]</scope>
    <source>
        <strain evidence="1 2">JCM 15530</strain>
    </source>
</reference>
<dbReference type="EMBL" id="AZCX01000003">
    <property type="protein sequence ID" value="KRK48581.1"/>
    <property type="molecule type" value="Genomic_DNA"/>
</dbReference>
<name>A0A0R1HP18_9LACO</name>
<protein>
    <recommendedName>
        <fullName evidence="3">HTH tetR-type domain-containing protein</fullName>
    </recommendedName>
</protein>
<gene>
    <name evidence="1" type="ORF">FC96_GL001694</name>
</gene>
<evidence type="ECO:0000313" key="2">
    <source>
        <dbReference type="Proteomes" id="UP000050911"/>
    </source>
</evidence>
<keyword evidence="2" id="KW-1185">Reference proteome</keyword>
<proteinExistence type="predicted"/>
<evidence type="ECO:0000313" key="1">
    <source>
        <dbReference type="EMBL" id="KRK48581.1"/>
    </source>
</evidence>
<dbReference type="SUPFAM" id="SSF46689">
    <property type="entry name" value="Homeodomain-like"/>
    <property type="match status" value="1"/>
</dbReference>
<organism evidence="1 2">
    <name type="scientific">Secundilactobacillus kimchicus JCM 15530</name>
    <dbReference type="NCBI Taxonomy" id="1302272"/>
    <lineage>
        <taxon>Bacteria</taxon>
        <taxon>Bacillati</taxon>
        <taxon>Bacillota</taxon>
        <taxon>Bacilli</taxon>
        <taxon>Lactobacillales</taxon>
        <taxon>Lactobacillaceae</taxon>
        <taxon>Secundilactobacillus</taxon>
    </lineage>
</organism>
<dbReference type="STRING" id="1302272.FC96_GL001694"/>
<dbReference type="Gene3D" id="1.10.357.10">
    <property type="entry name" value="Tetracycline Repressor, domain 2"/>
    <property type="match status" value="1"/>
</dbReference>
<accession>A0A0R1HP18</accession>
<evidence type="ECO:0008006" key="3">
    <source>
        <dbReference type="Google" id="ProtNLM"/>
    </source>
</evidence>
<dbReference type="Proteomes" id="UP000050911">
    <property type="component" value="Unassembled WGS sequence"/>
</dbReference>
<comment type="caution">
    <text evidence="1">The sequence shown here is derived from an EMBL/GenBank/DDBJ whole genome shotgun (WGS) entry which is preliminary data.</text>
</comment>
<dbReference type="InterPro" id="IPR009057">
    <property type="entry name" value="Homeodomain-like_sf"/>
</dbReference>